<evidence type="ECO:0000256" key="2">
    <source>
        <dbReference type="ARBA" id="ARBA00022695"/>
    </source>
</evidence>
<dbReference type="PANTHER" id="PTHR24559:SF436">
    <property type="entry name" value="RNA-DIRECTED DNA POLYMERASE HOMOLOG"/>
    <property type="match status" value="1"/>
</dbReference>
<evidence type="ECO:0008006" key="11">
    <source>
        <dbReference type="Google" id="ProtNLM"/>
    </source>
</evidence>
<protein>
    <recommendedName>
        <fullName evidence="11">Reverse transcriptase domain-containing protein</fullName>
    </recommendedName>
</protein>
<dbReference type="InterPro" id="IPR053134">
    <property type="entry name" value="RNA-dir_DNA_polymerase"/>
</dbReference>
<dbReference type="Proteomes" id="UP000596660">
    <property type="component" value="Unplaced"/>
</dbReference>
<feature type="domain" description="Reverse transcriptase" evidence="7">
    <location>
        <begin position="4"/>
        <end position="61"/>
    </location>
</feature>
<evidence type="ECO:0000313" key="9">
    <source>
        <dbReference type="EnsemblPlants" id="AUR62042880-RA:cds"/>
    </source>
</evidence>
<dbReference type="InterPro" id="IPR000477">
    <property type="entry name" value="RT_dom"/>
</dbReference>
<organism evidence="9 10">
    <name type="scientific">Chenopodium quinoa</name>
    <name type="common">Quinoa</name>
    <dbReference type="NCBI Taxonomy" id="63459"/>
    <lineage>
        <taxon>Eukaryota</taxon>
        <taxon>Viridiplantae</taxon>
        <taxon>Streptophyta</taxon>
        <taxon>Embryophyta</taxon>
        <taxon>Tracheophyta</taxon>
        <taxon>Spermatophyta</taxon>
        <taxon>Magnoliopsida</taxon>
        <taxon>eudicotyledons</taxon>
        <taxon>Gunneridae</taxon>
        <taxon>Pentapetalae</taxon>
        <taxon>Caryophyllales</taxon>
        <taxon>Chenopodiaceae</taxon>
        <taxon>Chenopodioideae</taxon>
        <taxon>Atripliceae</taxon>
        <taxon>Chenopodium</taxon>
    </lineage>
</organism>
<dbReference type="Pfam" id="PF17917">
    <property type="entry name" value="RT_RNaseH"/>
    <property type="match status" value="1"/>
</dbReference>
<evidence type="ECO:0000256" key="4">
    <source>
        <dbReference type="ARBA" id="ARBA00022759"/>
    </source>
</evidence>
<evidence type="ECO:0000256" key="5">
    <source>
        <dbReference type="ARBA" id="ARBA00022801"/>
    </source>
</evidence>
<sequence length="271" mass="30935">MNLVFRKCLDKFVVMYLDDIVVYNKTFEEHLEHLKMVFEKLREHYPILKREKCAFAQEEVGFRRHFVRKDASDFALGGVLLQEEHPIAFESKKLHDAERSNSCDYSLVMTAAKRTNPKRNATKPIPQSNPISKNKPLPRALQLLASPTIIPAPIPPLQSKSQLYFPNPAHKHRFGNILTRPVKLTLFYSKKDSGKFVYMGANYGPYPLETSQKFEIIEGHIVNLRREVKSLRHLVRGDEPATVFTIASTTRSCEDPLSTTDDAAPDSAPNQ</sequence>
<reference evidence="9" key="2">
    <citation type="submission" date="2021-03" db="UniProtKB">
        <authorList>
            <consortium name="EnsemblPlants"/>
        </authorList>
    </citation>
    <scope>IDENTIFICATION</scope>
</reference>
<dbReference type="Pfam" id="PF00078">
    <property type="entry name" value="RVT_1"/>
    <property type="match status" value="1"/>
</dbReference>
<dbReference type="GO" id="GO:0016787">
    <property type="term" value="F:hydrolase activity"/>
    <property type="evidence" value="ECO:0007669"/>
    <property type="project" value="UniProtKB-KW"/>
</dbReference>
<evidence type="ECO:0000259" key="7">
    <source>
        <dbReference type="Pfam" id="PF00078"/>
    </source>
</evidence>
<keyword evidence="6" id="KW-0695">RNA-directed DNA polymerase</keyword>
<evidence type="ECO:0000256" key="3">
    <source>
        <dbReference type="ARBA" id="ARBA00022722"/>
    </source>
</evidence>
<name>A0A803NA81_CHEQI</name>
<evidence type="ECO:0000256" key="1">
    <source>
        <dbReference type="ARBA" id="ARBA00022679"/>
    </source>
</evidence>
<keyword evidence="2" id="KW-0548">Nucleotidyltransferase</keyword>
<keyword evidence="1" id="KW-0808">Transferase</keyword>
<reference evidence="9" key="1">
    <citation type="journal article" date="2017" name="Nature">
        <title>The genome of Chenopodium quinoa.</title>
        <authorList>
            <person name="Jarvis D.E."/>
            <person name="Ho Y.S."/>
            <person name="Lightfoot D.J."/>
            <person name="Schmoeckel S.M."/>
            <person name="Li B."/>
            <person name="Borm T.J.A."/>
            <person name="Ohyanagi H."/>
            <person name="Mineta K."/>
            <person name="Michell C.T."/>
            <person name="Saber N."/>
            <person name="Kharbatia N.M."/>
            <person name="Rupper R.R."/>
            <person name="Sharp A.R."/>
            <person name="Dally N."/>
            <person name="Boughton B.A."/>
            <person name="Woo Y.H."/>
            <person name="Gao G."/>
            <person name="Schijlen E.G.W.M."/>
            <person name="Guo X."/>
            <person name="Momin A.A."/>
            <person name="Negrao S."/>
            <person name="Al-Babili S."/>
            <person name="Gehring C."/>
            <person name="Roessner U."/>
            <person name="Jung C."/>
            <person name="Murphy K."/>
            <person name="Arold S.T."/>
            <person name="Gojobori T."/>
            <person name="van der Linden C.G."/>
            <person name="van Loo E.N."/>
            <person name="Jellen E.N."/>
            <person name="Maughan P.J."/>
            <person name="Tester M."/>
        </authorList>
    </citation>
    <scope>NUCLEOTIDE SEQUENCE [LARGE SCALE GENOMIC DNA]</scope>
    <source>
        <strain evidence="9">cv. PI 614886</strain>
    </source>
</reference>
<dbReference type="GO" id="GO:0004519">
    <property type="term" value="F:endonuclease activity"/>
    <property type="evidence" value="ECO:0007669"/>
    <property type="project" value="UniProtKB-KW"/>
</dbReference>
<evidence type="ECO:0000313" key="10">
    <source>
        <dbReference type="Proteomes" id="UP000596660"/>
    </source>
</evidence>
<dbReference type="GO" id="GO:0003964">
    <property type="term" value="F:RNA-directed DNA polymerase activity"/>
    <property type="evidence" value="ECO:0007669"/>
    <property type="project" value="UniProtKB-KW"/>
</dbReference>
<keyword evidence="4" id="KW-0255">Endonuclease</keyword>
<keyword evidence="10" id="KW-1185">Reference proteome</keyword>
<dbReference type="InterPro" id="IPR043502">
    <property type="entry name" value="DNA/RNA_pol_sf"/>
</dbReference>
<dbReference type="Gene3D" id="3.30.70.270">
    <property type="match status" value="1"/>
</dbReference>
<dbReference type="PANTHER" id="PTHR24559">
    <property type="entry name" value="TRANSPOSON TY3-I GAG-POL POLYPROTEIN"/>
    <property type="match status" value="1"/>
</dbReference>
<dbReference type="InterPro" id="IPR043128">
    <property type="entry name" value="Rev_trsase/Diguanyl_cyclase"/>
</dbReference>
<evidence type="ECO:0000256" key="6">
    <source>
        <dbReference type="ARBA" id="ARBA00022918"/>
    </source>
</evidence>
<dbReference type="EnsemblPlants" id="AUR62042880-RA">
    <property type="protein sequence ID" value="AUR62042880-RA:cds"/>
    <property type="gene ID" value="AUR62042880"/>
</dbReference>
<accession>A0A803NA81</accession>
<evidence type="ECO:0000259" key="8">
    <source>
        <dbReference type="Pfam" id="PF17917"/>
    </source>
</evidence>
<keyword evidence="5" id="KW-0378">Hydrolase</keyword>
<feature type="domain" description="Reverse transcriptase RNase H-like" evidence="8">
    <location>
        <begin position="66"/>
        <end position="100"/>
    </location>
</feature>
<dbReference type="SUPFAM" id="SSF56672">
    <property type="entry name" value="DNA/RNA polymerases"/>
    <property type="match status" value="1"/>
</dbReference>
<dbReference type="AlphaFoldDB" id="A0A803NA81"/>
<dbReference type="InterPro" id="IPR041373">
    <property type="entry name" value="RT_RNaseH"/>
</dbReference>
<proteinExistence type="predicted"/>
<dbReference type="Gramene" id="AUR62042880-RA">
    <property type="protein sequence ID" value="AUR62042880-RA:cds"/>
    <property type="gene ID" value="AUR62042880"/>
</dbReference>
<keyword evidence="3" id="KW-0540">Nuclease</keyword>